<evidence type="ECO:0000259" key="3">
    <source>
        <dbReference type="PROSITE" id="PS51192"/>
    </source>
</evidence>
<dbReference type="InterPro" id="IPR006935">
    <property type="entry name" value="Helicase/UvrB_N"/>
</dbReference>
<dbReference type="PRINTS" id="PR00507">
    <property type="entry name" value="N12N6MTFRASE"/>
</dbReference>
<dbReference type="RefSeq" id="WP_308937801.1">
    <property type="nucleotide sequence ID" value="NZ_JAVIBP010000006.1"/>
</dbReference>
<dbReference type="GO" id="GO:0032259">
    <property type="term" value="P:methylation"/>
    <property type="evidence" value="ECO:0007669"/>
    <property type="project" value="UniProtKB-KW"/>
</dbReference>
<protein>
    <submittedName>
        <fullName evidence="5">N-6 DNA methylase</fullName>
    </submittedName>
</protein>
<name>A0ABU1B6I0_9STRE</name>
<keyword evidence="1" id="KW-0742">SOS response</keyword>
<dbReference type="InterPro" id="IPR001650">
    <property type="entry name" value="Helicase_C-like"/>
</dbReference>
<reference evidence="5 6" key="1">
    <citation type="submission" date="2023-08" db="EMBL/GenBank/DDBJ databases">
        <title>Streptococcus ruminantium-associated sheep mastitis outbreak detected in Italy is distinct from bovine isolates.</title>
        <authorList>
            <person name="Rosa M.N."/>
            <person name="Vezina B."/>
            <person name="Tola S."/>
        </authorList>
    </citation>
    <scope>NUCLEOTIDE SEQUENCE [LARGE SCALE GENOMIC DNA]</scope>
    <source>
        <strain evidence="5 6">OM6730</strain>
    </source>
</reference>
<keyword evidence="5" id="KW-0489">Methyltransferase</keyword>
<dbReference type="Pfam" id="PF00271">
    <property type="entry name" value="Helicase_C"/>
    <property type="match status" value="1"/>
</dbReference>
<dbReference type="PROSITE" id="PS51194">
    <property type="entry name" value="HELICASE_CTER"/>
    <property type="match status" value="1"/>
</dbReference>
<dbReference type="PANTHER" id="PTHR41313">
    <property type="entry name" value="ADENINE-SPECIFIC METHYLTRANSFERASE"/>
    <property type="match status" value="1"/>
</dbReference>
<evidence type="ECO:0000259" key="4">
    <source>
        <dbReference type="PROSITE" id="PS51194"/>
    </source>
</evidence>
<dbReference type="SMART" id="SM00487">
    <property type="entry name" value="DEXDc"/>
    <property type="match status" value="1"/>
</dbReference>
<keyword evidence="1" id="KW-0227">DNA damage</keyword>
<feature type="domain" description="Helicase C-terminal" evidence="4">
    <location>
        <begin position="2206"/>
        <end position="2381"/>
    </location>
</feature>
<evidence type="ECO:0000313" key="5">
    <source>
        <dbReference type="EMBL" id="MDQ8833487.1"/>
    </source>
</evidence>
<proteinExistence type="predicted"/>
<dbReference type="Gene3D" id="3.40.50.300">
    <property type="entry name" value="P-loop containing nucleotide triphosphate hydrolases"/>
    <property type="match status" value="2"/>
</dbReference>
<dbReference type="Pfam" id="PF04851">
    <property type="entry name" value="ResIII"/>
    <property type="match status" value="1"/>
</dbReference>
<dbReference type="InterPro" id="IPR014001">
    <property type="entry name" value="Helicase_ATP-bd"/>
</dbReference>
<dbReference type="InterPro" id="IPR029063">
    <property type="entry name" value="SAM-dependent_MTases_sf"/>
</dbReference>
<evidence type="ECO:0000256" key="2">
    <source>
        <dbReference type="SAM" id="Coils"/>
    </source>
</evidence>
<sequence>MEKIQERLRSHRPEDMALKREFLTFQAQHFNLKWSEVLQAFSTRTTSSLEPVFGDFTSEQFDRYIEVDGYPVGMDLSSYVTSFGQRGMANMTSLNDFEKNAVIDLAKYHLATYFQLIDELGNFKGINLDRILQQTENMNLINIAKVASNLANRIRTDYSETLSKDVVEPVVELVDDLTYLETSSNGVDFYVGQAGMEARVDGQRVAFLASGKNTSDIQRETTYQNLAFLKKYDIIQRMSSYIAEWEIPPSESGNSTKKNDKAGLLSKLKGEFPVNSRYISERYGLVPDFKLYRVENISYQEDTDNFLLTIVRSENGVRDYQSVSFSSADELSKKLSMDNVSSKDFTAVLDAAYNVGQPRNLGIKVPEEFLPAWDRFYEFVDHLGNLDTLISEVDELGLLDKDSTFYKEYQEDKKRKAVQQERLEQVIAEPLDLQSVTIEWSELARDENLTLSSLQELQDYLLKHFRRTKEEYEDFMEGGGEHHYYDKVKVHFDFGNDSGESYRLTERIDVGFGKSGLNPYLQTVSDYMVLRLGDYFEQYNLSRESFYDVVLPAHTIPEEINFLVEDGIKYQSYNTVAEAYLAARQTPAFLDQFFTIESYIAYLSQPYDLQLHEVDMAQEDLYLRIQEFLATENYYLFHWEELEKMEASEDVIQEFHDGLPSFVFELDGLSIEESSHHGVSGFLGLNGSSIDEDSIDNWLDSHSDGNSRSKLEQFDYLATEIERAWDHVTNMYNAQFEKIVAKYQLQHKEEVQVKPTLTQDNLEQLRTLYPVDTPVLYKGQEFLIEQVGPSGNQFRISLQGTSLDGYLDVNPVLYGNSPADFQQLLTPVVQTAEKEQGELVNEQSKAEDLLSQLQEHYPEQSLVQYQGQEYLVKSVEVQHNQPRILLTRDSFDGFVTENPIVYGNNLADFQQVLAYVQQKEDVAEVQPSKATSDFIFPADVTDFYPKTPKEKVTANIEAIRLIKDLDSRNAQATAEEQVTLAKYVGWGGLANDFFDDYNPRFATEREALKDLVTPAEYAAMKESSLTAYYTDPDIIRQMWKRLIDDGFTGGRILDPSMGTGNFFASMPKEIREKSELYGVELDSVTGAIARQLHPNTNIQIKGFEETDFNDGAFDLVLSNIPFANIRIADNRYDKPYLIHDYFIKRSMDLVRDGGQVSVISSTGTLDKRTGNILKDIQETSQFLGGVRLPDTAFRKIAGTTVTTDILFFQKDENKAIHGEKKPFSLVFEPSMPLPQDNRVWINPFFGQVSREFNPFILGDFEVRNFQGGTLSVKATSDNLIEELSTAMEKFSPSLPITVFNLPAVEKSLVLQQAIPEGLAEDMPLYSFAYVGDTIYYRDSTTIRAGTRVEDISFYVDSLGNFKDWADSPSKRLIEQFKELGITDETALDVYQSKDPAQRGKNKGFFKKTVFFENPLTDREIERIKGMIDLRDTYQSLIDIQRHSGYDQLVFEQLLTQLNSQYDQFVKKNGYLNSPVNRNLFDSDDRYSLLASLEDEYISDDTKKVEYKKSLAFERALIRPERTFKEVSSAKDALNTSIAEGRGVDFDFMKSLYPGKTELDMIEELGDTIIPNPRAFGDQKATTAVQYFPRNQFLSGDVISRMEEIDGLIASGETSHDWERYKEMLQEVRPERITLTDIDYKIGSRWIPDRVYAYFASLTFTQNSIESFDDDGLDYILRTNSLDNKLEYVPFGSGGLSYSSAQDIQLGLRNSRHDLGRKIFLNLLNSNQATITMKIEEDGKERTVTDVEKTAMLRAKEAEIQELFKEFVDKRPEIQKVIEDSYNDLYNRTVTREYDGSHLEIDGLASNIELRPHQKNAIQRIVEERRALLAHEVGSGKTLTMLGAGFKMKELGMINKPLYVVPSSLTAQFGQEILKFFPTKNVFVTTKKDFIKSNRKQFISRIITGDYDAIVIGDSQFEKIPMSKERQEIYLEDKLEELRQMKLLSNDKTTVKQIEQSIKGFKEQLQNLQDISQDSFIEFENLGIDCLFVDEAHHFKNIRPVTNLGNVAGITNRTSKKNVDMEMKVRQIQSEQDNLGIIFATGTPVSNSISEIFTMMNYVQPDVLERYKVNHFDAWVGAFGQIENSMELSPTGDKYQPKKRFKKFTNLPELMKIYKETTDIQTSDMLNLPVPEAKIIPVESELTDSQRDYLADLVERTDKIKSGAVEPTEDNMLKITSEARKLAIDMRLLDNGYDLGDNNKMMQVVDNVERIYYEGDENKATQMIFSDIGTPKAGSFDIYNELRNLLIERGIPAQEIAFVHDANTDEKKNTLSRKVNVGEVRILLASTEKGGTGLNVQRKMKAVHHLDVPWRPSDLTQRNGRIIRQGNENKNVEIYHYITKGSFDNFLWETQEKKLKYITQIMTSKDPVRSAEDIDEQTMTASDFKALATGNPYLRKKMELENRLNVLENQRRAFNRSIDSAKETLAIVSQKLPYLETKLPRFEQDMTRANQSKGSDFQMVLGGQLYDKREDAGHRLHELLESNISDNKELRTLGTYRGFELKAMTQERTAAIYDFGDLLIKPTYTLQVVGENQYPVSLDLESAVGSMRRIDNAIDGIAKEINKTEQLINNYQTNAEAAEATLAKVFPMEEYQRVKEQYELIAPLIEEGASVEKIESAIRDYMDKQPQTANDTVSKDLEL</sequence>
<accession>A0ABU1B6I0</accession>
<feature type="coiled-coil region" evidence="2">
    <location>
        <begin position="2396"/>
        <end position="2423"/>
    </location>
</feature>
<feature type="domain" description="Helicase ATP-binding" evidence="3">
    <location>
        <begin position="1817"/>
        <end position="2061"/>
    </location>
</feature>
<dbReference type="Proteomes" id="UP001228446">
    <property type="component" value="Unassembled WGS sequence"/>
</dbReference>
<keyword evidence="5" id="KW-0808">Transferase</keyword>
<dbReference type="SUPFAM" id="SSF52540">
    <property type="entry name" value="P-loop containing nucleoside triphosphate hydrolases"/>
    <property type="match status" value="2"/>
</dbReference>
<dbReference type="PROSITE" id="PS51192">
    <property type="entry name" value="HELICASE_ATP_BIND_1"/>
    <property type="match status" value="1"/>
</dbReference>
<dbReference type="InterPro" id="IPR052933">
    <property type="entry name" value="DNA_Protect_Modify"/>
</dbReference>
<feature type="coiled-coil region" evidence="2">
    <location>
        <begin position="2553"/>
        <end position="2580"/>
    </location>
</feature>
<evidence type="ECO:0000313" key="6">
    <source>
        <dbReference type="Proteomes" id="UP001228446"/>
    </source>
</evidence>
<keyword evidence="6" id="KW-1185">Reference proteome</keyword>
<dbReference type="PANTHER" id="PTHR41313:SF1">
    <property type="entry name" value="DNA METHYLASE ADENINE-SPECIFIC DOMAIN-CONTAINING PROTEIN"/>
    <property type="match status" value="1"/>
</dbReference>
<evidence type="ECO:0000256" key="1">
    <source>
        <dbReference type="ARBA" id="ARBA00023236"/>
    </source>
</evidence>
<gene>
    <name evidence="5" type="ORF">RFF62_06810</name>
</gene>
<organism evidence="5 6">
    <name type="scientific">Streptococcus ruminantium</name>
    <dbReference type="NCBI Taxonomy" id="1917441"/>
    <lineage>
        <taxon>Bacteria</taxon>
        <taxon>Bacillati</taxon>
        <taxon>Bacillota</taxon>
        <taxon>Bacilli</taxon>
        <taxon>Lactobacillales</taxon>
        <taxon>Streptococcaceae</taxon>
        <taxon>Streptococcus</taxon>
    </lineage>
</organism>
<dbReference type="SUPFAM" id="SSF53335">
    <property type="entry name" value="S-adenosyl-L-methionine-dependent methyltransferases"/>
    <property type="match status" value="1"/>
</dbReference>
<dbReference type="GO" id="GO:0008168">
    <property type="term" value="F:methyltransferase activity"/>
    <property type="evidence" value="ECO:0007669"/>
    <property type="project" value="UniProtKB-KW"/>
</dbReference>
<comment type="caution">
    <text evidence="5">The sequence shown here is derived from an EMBL/GenBank/DDBJ whole genome shotgun (WGS) entry which is preliminary data.</text>
</comment>
<dbReference type="InterPro" id="IPR027417">
    <property type="entry name" value="P-loop_NTPase"/>
</dbReference>
<keyword evidence="2" id="KW-0175">Coiled coil</keyword>
<dbReference type="Gene3D" id="3.40.50.150">
    <property type="entry name" value="Vaccinia Virus protein VP39"/>
    <property type="match status" value="1"/>
</dbReference>
<dbReference type="SMART" id="SM00490">
    <property type="entry name" value="HELICc"/>
    <property type="match status" value="1"/>
</dbReference>
<dbReference type="EMBL" id="JAVIBX010000025">
    <property type="protein sequence ID" value="MDQ8833487.1"/>
    <property type="molecule type" value="Genomic_DNA"/>
</dbReference>